<organism evidence="15 16">
    <name type="scientific">Dyadobacter koreensis</name>
    <dbReference type="NCBI Taxonomy" id="408657"/>
    <lineage>
        <taxon>Bacteria</taxon>
        <taxon>Pseudomonadati</taxon>
        <taxon>Bacteroidota</taxon>
        <taxon>Cytophagia</taxon>
        <taxon>Cytophagales</taxon>
        <taxon>Spirosomataceae</taxon>
        <taxon>Dyadobacter</taxon>
    </lineage>
</organism>
<dbReference type="Pfam" id="PF00578">
    <property type="entry name" value="AhpC-TSA"/>
    <property type="match status" value="1"/>
</dbReference>
<comment type="subunit">
    <text evidence="2">Monomer.</text>
</comment>
<evidence type="ECO:0000256" key="6">
    <source>
        <dbReference type="ARBA" id="ARBA00023002"/>
    </source>
</evidence>
<dbReference type="EC" id="1.11.1.24" evidence="3"/>
<evidence type="ECO:0000256" key="10">
    <source>
        <dbReference type="ARBA" id="ARBA00038489"/>
    </source>
</evidence>
<evidence type="ECO:0000256" key="13">
    <source>
        <dbReference type="PIRSR" id="PIRSR000239-1"/>
    </source>
</evidence>
<dbReference type="InterPro" id="IPR050924">
    <property type="entry name" value="Peroxiredoxin_BCP/PrxQ"/>
</dbReference>
<dbReference type="InterPro" id="IPR000866">
    <property type="entry name" value="AhpC/TSA"/>
</dbReference>
<dbReference type="GO" id="GO:0034599">
    <property type="term" value="P:cellular response to oxidative stress"/>
    <property type="evidence" value="ECO:0007669"/>
    <property type="project" value="TreeGrafter"/>
</dbReference>
<dbReference type="GO" id="GO:0008379">
    <property type="term" value="F:thioredoxin peroxidase activity"/>
    <property type="evidence" value="ECO:0007669"/>
    <property type="project" value="TreeGrafter"/>
</dbReference>
<proteinExistence type="inferred from homology"/>
<keyword evidence="8" id="KW-0676">Redox-active center</keyword>
<evidence type="ECO:0000256" key="3">
    <source>
        <dbReference type="ARBA" id="ARBA00013017"/>
    </source>
</evidence>
<dbReference type="CDD" id="cd03017">
    <property type="entry name" value="PRX_BCP"/>
    <property type="match status" value="1"/>
</dbReference>
<evidence type="ECO:0000259" key="14">
    <source>
        <dbReference type="PROSITE" id="PS51352"/>
    </source>
</evidence>
<feature type="active site" description="Cysteine sulfenic acid (-SOH) intermediate; for peroxidase activity" evidence="13">
    <location>
        <position position="45"/>
    </location>
</feature>
<dbReference type="PANTHER" id="PTHR42801">
    <property type="entry name" value="THIOREDOXIN-DEPENDENT PEROXIDE REDUCTASE"/>
    <property type="match status" value="1"/>
</dbReference>
<dbReference type="NCBIfam" id="NF006960">
    <property type="entry name" value="PRK09437.1"/>
    <property type="match status" value="1"/>
</dbReference>
<protein>
    <recommendedName>
        <fullName evidence="3">thioredoxin-dependent peroxiredoxin</fullName>
        <ecNumber evidence="3">1.11.1.24</ecNumber>
    </recommendedName>
    <alternativeName>
        <fullName evidence="9">Thioredoxin peroxidase</fullName>
    </alternativeName>
    <alternativeName>
        <fullName evidence="11">Thioredoxin-dependent peroxiredoxin Bcp</fullName>
    </alternativeName>
</protein>
<feature type="domain" description="Thioredoxin" evidence="14">
    <location>
        <begin position="3"/>
        <end position="152"/>
    </location>
</feature>
<evidence type="ECO:0000313" key="16">
    <source>
        <dbReference type="Proteomes" id="UP000199532"/>
    </source>
</evidence>
<evidence type="ECO:0000256" key="7">
    <source>
        <dbReference type="ARBA" id="ARBA00023157"/>
    </source>
</evidence>
<dbReference type="PANTHER" id="PTHR42801:SF4">
    <property type="entry name" value="AHPC_TSA FAMILY PROTEIN"/>
    <property type="match status" value="1"/>
</dbReference>
<evidence type="ECO:0000256" key="11">
    <source>
        <dbReference type="ARBA" id="ARBA00042639"/>
    </source>
</evidence>
<dbReference type="OrthoDB" id="9812811at2"/>
<evidence type="ECO:0000256" key="12">
    <source>
        <dbReference type="ARBA" id="ARBA00049091"/>
    </source>
</evidence>
<accession>A0A1H6Z6M4</accession>
<keyword evidence="16" id="KW-1185">Reference proteome</keyword>
<comment type="catalytic activity">
    <reaction evidence="12">
        <text>a hydroperoxide + [thioredoxin]-dithiol = an alcohol + [thioredoxin]-disulfide + H2O</text>
        <dbReference type="Rhea" id="RHEA:62620"/>
        <dbReference type="Rhea" id="RHEA-COMP:10698"/>
        <dbReference type="Rhea" id="RHEA-COMP:10700"/>
        <dbReference type="ChEBI" id="CHEBI:15377"/>
        <dbReference type="ChEBI" id="CHEBI:29950"/>
        <dbReference type="ChEBI" id="CHEBI:30879"/>
        <dbReference type="ChEBI" id="CHEBI:35924"/>
        <dbReference type="ChEBI" id="CHEBI:50058"/>
        <dbReference type="EC" id="1.11.1.24"/>
    </reaction>
</comment>
<name>A0A1H6Z6M4_9BACT</name>
<dbReference type="PIRSF" id="PIRSF000239">
    <property type="entry name" value="AHPC"/>
    <property type="match status" value="1"/>
</dbReference>
<evidence type="ECO:0000313" key="15">
    <source>
        <dbReference type="EMBL" id="SEJ47077.1"/>
    </source>
</evidence>
<gene>
    <name evidence="15" type="ORF">SAMN04487995_4847</name>
</gene>
<dbReference type="RefSeq" id="WP_090339164.1">
    <property type="nucleotide sequence ID" value="NZ_FNXY01000008.1"/>
</dbReference>
<dbReference type="Gene3D" id="3.40.30.10">
    <property type="entry name" value="Glutaredoxin"/>
    <property type="match status" value="1"/>
</dbReference>
<dbReference type="GO" id="GO:0005737">
    <property type="term" value="C:cytoplasm"/>
    <property type="evidence" value="ECO:0007669"/>
    <property type="project" value="TreeGrafter"/>
</dbReference>
<dbReference type="InterPro" id="IPR036249">
    <property type="entry name" value="Thioredoxin-like_sf"/>
</dbReference>
<comment type="function">
    <text evidence="1">Thiol-specific peroxidase that catalyzes the reduction of hydrogen peroxide and organic hydroperoxides to water and alcohols, respectively. Plays a role in cell protection against oxidative stress by detoxifying peroxides and as sensor of hydrogen peroxide-mediated signaling events.</text>
</comment>
<dbReference type="Proteomes" id="UP000199532">
    <property type="component" value="Unassembled WGS sequence"/>
</dbReference>
<reference evidence="15 16" key="1">
    <citation type="submission" date="2016-10" db="EMBL/GenBank/DDBJ databases">
        <authorList>
            <person name="de Groot N.N."/>
        </authorList>
    </citation>
    <scope>NUCLEOTIDE SEQUENCE [LARGE SCALE GENOMIC DNA]</scope>
    <source>
        <strain evidence="15 16">DSM 19938</strain>
    </source>
</reference>
<comment type="similarity">
    <text evidence="10">Belongs to the peroxiredoxin family. BCP/PrxQ subfamily.</text>
</comment>
<keyword evidence="7" id="KW-1015">Disulfide bond</keyword>
<dbReference type="InterPro" id="IPR024706">
    <property type="entry name" value="Peroxiredoxin_AhpC-typ"/>
</dbReference>
<evidence type="ECO:0000256" key="5">
    <source>
        <dbReference type="ARBA" id="ARBA00022862"/>
    </source>
</evidence>
<dbReference type="InterPro" id="IPR013766">
    <property type="entry name" value="Thioredoxin_domain"/>
</dbReference>
<dbReference type="FunFam" id="3.40.30.10:FF:000007">
    <property type="entry name" value="Thioredoxin-dependent thiol peroxidase"/>
    <property type="match status" value="1"/>
</dbReference>
<evidence type="ECO:0000256" key="9">
    <source>
        <dbReference type="ARBA" id="ARBA00032824"/>
    </source>
</evidence>
<dbReference type="PROSITE" id="PS51352">
    <property type="entry name" value="THIOREDOXIN_2"/>
    <property type="match status" value="1"/>
</dbReference>
<dbReference type="GO" id="GO:0045454">
    <property type="term" value="P:cell redox homeostasis"/>
    <property type="evidence" value="ECO:0007669"/>
    <property type="project" value="TreeGrafter"/>
</dbReference>
<evidence type="ECO:0000256" key="8">
    <source>
        <dbReference type="ARBA" id="ARBA00023284"/>
    </source>
</evidence>
<keyword evidence="6" id="KW-0560">Oxidoreductase</keyword>
<dbReference type="STRING" id="408657.SAMN04487995_4847"/>
<evidence type="ECO:0000256" key="4">
    <source>
        <dbReference type="ARBA" id="ARBA00022559"/>
    </source>
</evidence>
<sequence>MALQTGDPAPEILAKDQSGNEVKLSDFKGKKVILYFYPKDDTPGCTAQACNLRDNYDSLLSKGYTVLGVSVDDEKSHQKFIKKFDLPFPLLADTDHTIVEAYGVWVEKSMYGRTYMGTARTTFVIDENGIISEIIQKVDTKNHTDQILSKND</sequence>
<evidence type="ECO:0000256" key="2">
    <source>
        <dbReference type="ARBA" id="ARBA00011245"/>
    </source>
</evidence>
<dbReference type="EMBL" id="FNXY01000008">
    <property type="protein sequence ID" value="SEJ47077.1"/>
    <property type="molecule type" value="Genomic_DNA"/>
</dbReference>
<keyword evidence="4" id="KW-0575">Peroxidase</keyword>
<dbReference type="AlphaFoldDB" id="A0A1H6Z6M4"/>
<evidence type="ECO:0000256" key="1">
    <source>
        <dbReference type="ARBA" id="ARBA00003330"/>
    </source>
</evidence>
<dbReference type="SUPFAM" id="SSF52833">
    <property type="entry name" value="Thioredoxin-like"/>
    <property type="match status" value="1"/>
</dbReference>
<keyword evidence="5" id="KW-0049">Antioxidant</keyword>